<dbReference type="OrthoDB" id="9762883at2"/>
<dbReference type="RefSeq" id="WP_079440130.1">
    <property type="nucleotide sequence ID" value="NZ_MZGT01000031.1"/>
</dbReference>
<dbReference type="AlphaFoldDB" id="A0A1V4IN90"/>
<feature type="region of interest" description="Disordered" evidence="1">
    <location>
        <begin position="29"/>
        <end position="67"/>
    </location>
</feature>
<evidence type="ECO:0000313" key="4">
    <source>
        <dbReference type="Proteomes" id="UP000191056"/>
    </source>
</evidence>
<gene>
    <name evidence="3" type="ORF">CLCHR_25130</name>
</gene>
<organism evidence="3 4">
    <name type="scientific">Clostridium chromiireducens</name>
    <dbReference type="NCBI Taxonomy" id="225345"/>
    <lineage>
        <taxon>Bacteria</taxon>
        <taxon>Bacillati</taxon>
        <taxon>Bacillota</taxon>
        <taxon>Clostridia</taxon>
        <taxon>Eubacteriales</taxon>
        <taxon>Clostridiaceae</taxon>
        <taxon>Clostridium</taxon>
    </lineage>
</organism>
<evidence type="ECO:0000256" key="1">
    <source>
        <dbReference type="SAM" id="MobiDB-lite"/>
    </source>
</evidence>
<comment type="caution">
    <text evidence="3">The sequence shown here is derived from an EMBL/GenBank/DDBJ whole genome shotgun (WGS) entry which is preliminary data.</text>
</comment>
<dbReference type="Proteomes" id="UP000191056">
    <property type="component" value="Unassembled WGS sequence"/>
</dbReference>
<feature type="chain" id="PRO_5039144715" description="DUF4309 domain-containing protein" evidence="2">
    <location>
        <begin position="23"/>
        <end position="223"/>
    </location>
</feature>
<protein>
    <recommendedName>
        <fullName evidence="5">DUF4309 domain-containing protein</fullName>
    </recommendedName>
</protein>
<dbReference type="EMBL" id="MZGT01000031">
    <property type="protein sequence ID" value="OPJ61353.1"/>
    <property type="molecule type" value="Genomic_DNA"/>
</dbReference>
<name>A0A1V4IN90_9CLOT</name>
<keyword evidence="2" id="KW-0732">Signal</keyword>
<feature type="compositionally biased region" description="Basic and acidic residues" evidence="1">
    <location>
        <begin position="51"/>
        <end position="67"/>
    </location>
</feature>
<evidence type="ECO:0000313" key="3">
    <source>
        <dbReference type="EMBL" id="OPJ61353.1"/>
    </source>
</evidence>
<dbReference type="PROSITE" id="PS51257">
    <property type="entry name" value="PROKAR_LIPOPROTEIN"/>
    <property type="match status" value="1"/>
</dbReference>
<sequence>MKYFDKKLRLFIAAALCLTIMAGCSNSNKPANDTSSNTQANNETSSTPDQSKSEDNKTADNNEAKGNENALLKDIKTLAEEGKIINSNFADKSSNISDVEGKLGKADKSEWVSDAKGNYSTYSKDNVVFGSNKGGRIFEIRSFDSRLNNISLSMVEKYFGTPAHNVTANGEKIIGYTAGADFKILFVFKAPTNSNDDPKLDHYSVLYPKGTVNSMASDPGREW</sequence>
<feature type="compositionally biased region" description="Polar residues" evidence="1">
    <location>
        <begin position="29"/>
        <end position="50"/>
    </location>
</feature>
<evidence type="ECO:0000256" key="2">
    <source>
        <dbReference type="SAM" id="SignalP"/>
    </source>
</evidence>
<proteinExistence type="predicted"/>
<dbReference type="InterPro" id="IPR025453">
    <property type="entry name" value="DUF4309"/>
</dbReference>
<dbReference type="Pfam" id="PF14172">
    <property type="entry name" value="DUF4309"/>
    <property type="match status" value="1"/>
</dbReference>
<dbReference type="STRING" id="225345.CLCHR_25130"/>
<reference evidence="3 4" key="1">
    <citation type="submission" date="2017-03" db="EMBL/GenBank/DDBJ databases">
        <title>Genome sequence of Clostridium chromiireducens DSM 23318.</title>
        <authorList>
            <person name="Poehlein A."/>
            <person name="Daniel R."/>
        </authorList>
    </citation>
    <scope>NUCLEOTIDE SEQUENCE [LARGE SCALE GENOMIC DNA]</scope>
    <source>
        <strain evidence="3 4">DSM 23318</strain>
    </source>
</reference>
<accession>A0A1V4IN90</accession>
<keyword evidence="4" id="KW-1185">Reference proteome</keyword>
<feature type="signal peptide" evidence="2">
    <location>
        <begin position="1"/>
        <end position="22"/>
    </location>
</feature>
<evidence type="ECO:0008006" key="5">
    <source>
        <dbReference type="Google" id="ProtNLM"/>
    </source>
</evidence>